<reference evidence="2" key="1">
    <citation type="submission" date="2017-02" db="EMBL/GenBank/DDBJ databases">
        <authorList>
            <person name="Varghese N."/>
            <person name="Submissions S."/>
        </authorList>
    </citation>
    <scope>NUCLEOTIDE SEQUENCE [LARGE SCALE GENOMIC DNA]</scope>
    <source>
        <strain evidence="2">DSM 22720</strain>
    </source>
</reference>
<dbReference type="AlphaFoldDB" id="A0A1T4V9T0"/>
<sequence length="110" mass="12824">MTKRCFVSKNTFFLFLQKIHALPNTFIDVQTLDVGRGLEKQLDEHRELLEAIEKETGYFSSERGFYSIGHAETLDDYLSYLYQLRFGKKAASDTAFNYLRVKPPFIQSND</sequence>
<gene>
    <name evidence="1" type="ORF">SAMN02745132_03457</name>
</gene>
<dbReference type="Proteomes" id="UP000190162">
    <property type="component" value="Unassembled WGS sequence"/>
</dbReference>
<evidence type="ECO:0000313" key="2">
    <source>
        <dbReference type="Proteomes" id="UP000190162"/>
    </source>
</evidence>
<proteinExistence type="predicted"/>
<dbReference type="EMBL" id="FUXU01000055">
    <property type="protein sequence ID" value="SKA61281.1"/>
    <property type="molecule type" value="Genomic_DNA"/>
</dbReference>
<protein>
    <submittedName>
        <fullName evidence="1">Uncharacterized protein</fullName>
    </submittedName>
</protein>
<organism evidence="1 2">
    <name type="scientific">Enterovibrio nigricans DSM 22720</name>
    <dbReference type="NCBI Taxonomy" id="1121868"/>
    <lineage>
        <taxon>Bacteria</taxon>
        <taxon>Pseudomonadati</taxon>
        <taxon>Pseudomonadota</taxon>
        <taxon>Gammaproteobacteria</taxon>
        <taxon>Vibrionales</taxon>
        <taxon>Vibrionaceae</taxon>
        <taxon>Enterovibrio</taxon>
    </lineage>
</organism>
<keyword evidence="2" id="KW-1185">Reference proteome</keyword>
<dbReference type="OrthoDB" id="5918900at2"/>
<name>A0A1T4V9T0_9GAMM</name>
<evidence type="ECO:0000313" key="1">
    <source>
        <dbReference type="EMBL" id="SKA61281.1"/>
    </source>
</evidence>
<accession>A0A1T4V9T0</accession>